<evidence type="ECO:0000313" key="2">
    <source>
        <dbReference type="EMBL" id="KWV46726.1"/>
    </source>
</evidence>
<dbReference type="AlphaFoldDB" id="A0A109JD70"/>
<feature type="region of interest" description="Disordered" evidence="1">
    <location>
        <begin position="1"/>
        <end position="25"/>
    </location>
</feature>
<reference evidence="2 3" key="1">
    <citation type="submission" date="2015-11" db="EMBL/GenBank/DDBJ databases">
        <title>Draft Genome Sequence of the Strain BR 10423 (Rhizobium sp.) isolated from nodules of Mimosa pudica.</title>
        <authorList>
            <person name="Barauna A.C."/>
            <person name="Zilli J.E."/>
            <person name="Simoes-Araujo J.L."/>
            <person name="Reis V.M."/>
            <person name="James E.K."/>
            <person name="Reis F.B.Jr."/>
            <person name="Rouws L.F."/>
            <person name="Passos S.R."/>
            <person name="Gois S.R."/>
        </authorList>
    </citation>
    <scope>NUCLEOTIDE SEQUENCE [LARGE SCALE GENOMIC DNA]</scope>
    <source>
        <strain evidence="2 3">BR10423</strain>
    </source>
</reference>
<evidence type="ECO:0008006" key="4">
    <source>
        <dbReference type="Google" id="ProtNLM"/>
    </source>
</evidence>
<dbReference type="OrthoDB" id="9800461at2"/>
<keyword evidence="3" id="KW-1185">Reference proteome</keyword>
<sequence length="161" mass="17737">MATKTVSSADEKAAPRQQRHDAPAGFCGNSLTRKLGLREGQAALLIGVPEIAEIQSFEHFSSVTKALPSMIERRFDYVHVFEARRVVLEGIAQAVSGALKPDGMLWISWPKKAARVPTTVTEDVLRSIFVPLGLVDVKVCAVDETWSALKFMFRKELRAGL</sequence>
<proteinExistence type="predicted"/>
<dbReference type="RefSeq" id="WP_062372823.1">
    <property type="nucleotide sequence ID" value="NZ_LNCD01000106.1"/>
</dbReference>
<organism evidence="2 3">
    <name type="scientific">Rhizobium altiplani</name>
    <dbReference type="NCBI Taxonomy" id="1864509"/>
    <lineage>
        <taxon>Bacteria</taxon>
        <taxon>Pseudomonadati</taxon>
        <taxon>Pseudomonadota</taxon>
        <taxon>Alphaproteobacteria</taxon>
        <taxon>Hyphomicrobiales</taxon>
        <taxon>Rhizobiaceae</taxon>
        <taxon>Rhizobium/Agrobacterium group</taxon>
        <taxon>Rhizobium</taxon>
    </lineage>
</organism>
<dbReference type="EMBL" id="LNCD01000106">
    <property type="protein sequence ID" value="KWV46726.1"/>
    <property type="molecule type" value="Genomic_DNA"/>
</dbReference>
<accession>A0A109JD70</accession>
<protein>
    <recommendedName>
        <fullName evidence="4">DUF3052 domain-containing protein</fullName>
    </recommendedName>
</protein>
<gene>
    <name evidence="2" type="ORF">AS026_15125</name>
</gene>
<name>A0A109JD70_9HYPH</name>
<dbReference type="Proteomes" id="UP000068164">
    <property type="component" value="Unassembled WGS sequence"/>
</dbReference>
<evidence type="ECO:0000256" key="1">
    <source>
        <dbReference type="SAM" id="MobiDB-lite"/>
    </source>
</evidence>
<feature type="compositionally biased region" description="Basic and acidic residues" evidence="1">
    <location>
        <begin position="9"/>
        <end position="22"/>
    </location>
</feature>
<dbReference type="InterPro" id="IPR029063">
    <property type="entry name" value="SAM-dependent_MTases_sf"/>
</dbReference>
<evidence type="ECO:0000313" key="3">
    <source>
        <dbReference type="Proteomes" id="UP000068164"/>
    </source>
</evidence>
<comment type="caution">
    <text evidence="2">The sequence shown here is derived from an EMBL/GenBank/DDBJ whole genome shotgun (WGS) entry which is preliminary data.</text>
</comment>
<dbReference type="SUPFAM" id="SSF53335">
    <property type="entry name" value="S-adenosyl-L-methionine-dependent methyltransferases"/>
    <property type="match status" value="1"/>
</dbReference>